<evidence type="ECO:0000259" key="10">
    <source>
        <dbReference type="Pfam" id="PF21694"/>
    </source>
</evidence>
<proteinExistence type="inferred from homology"/>
<evidence type="ECO:0000256" key="5">
    <source>
        <dbReference type="ARBA" id="ARBA00022705"/>
    </source>
</evidence>
<dbReference type="PANTHER" id="PTHR34388">
    <property type="entry name" value="DNA POLYMERASE III SUBUNIT DELTA"/>
    <property type="match status" value="1"/>
</dbReference>
<dbReference type="SUPFAM" id="SSF52540">
    <property type="entry name" value="P-loop containing nucleoside triphosphate hydrolases"/>
    <property type="match status" value="1"/>
</dbReference>
<evidence type="ECO:0000256" key="6">
    <source>
        <dbReference type="ARBA" id="ARBA00022932"/>
    </source>
</evidence>
<comment type="catalytic activity">
    <reaction evidence="8">
        <text>DNA(n) + a 2'-deoxyribonucleoside 5'-triphosphate = DNA(n+1) + diphosphate</text>
        <dbReference type="Rhea" id="RHEA:22508"/>
        <dbReference type="Rhea" id="RHEA-COMP:17339"/>
        <dbReference type="Rhea" id="RHEA-COMP:17340"/>
        <dbReference type="ChEBI" id="CHEBI:33019"/>
        <dbReference type="ChEBI" id="CHEBI:61560"/>
        <dbReference type="ChEBI" id="CHEBI:173112"/>
        <dbReference type="EC" id="2.7.7.7"/>
    </reaction>
</comment>
<gene>
    <name evidence="11" type="primary">holA</name>
    <name evidence="11" type="ORF">IAA52_03195</name>
</gene>
<accession>A0A9D0ZKU3</accession>
<dbReference type="GO" id="GO:0003677">
    <property type="term" value="F:DNA binding"/>
    <property type="evidence" value="ECO:0007669"/>
    <property type="project" value="InterPro"/>
</dbReference>
<keyword evidence="4 11" id="KW-0548">Nucleotidyltransferase</keyword>
<reference evidence="11" key="2">
    <citation type="journal article" date="2021" name="PeerJ">
        <title>Extensive microbial diversity within the chicken gut microbiome revealed by metagenomics and culture.</title>
        <authorList>
            <person name="Gilroy R."/>
            <person name="Ravi A."/>
            <person name="Getino M."/>
            <person name="Pursley I."/>
            <person name="Horton D.L."/>
            <person name="Alikhan N.F."/>
            <person name="Baker D."/>
            <person name="Gharbi K."/>
            <person name="Hall N."/>
            <person name="Watson M."/>
            <person name="Adriaenssens E.M."/>
            <person name="Foster-Nyarko E."/>
            <person name="Jarju S."/>
            <person name="Secka A."/>
            <person name="Antonio M."/>
            <person name="Oren A."/>
            <person name="Chaudhuri R.R."/>
            <person name="La Ragione R."/>
            <person name="Hildebrand F."/>
            <person name="Pallen M.J."/>
        </authorList>
    </citation>
    <scope>NUCLEOTIDE SEQUENCE</scope>
    <source>
        <strain evidence="11">ChiSjej6B24-2974</strain>
    </source>
</reference>
<evidence type="ECO:0000256" key="8">
    <source>
        <dbReference type="ARBA" id="ARBA00049244"/>
    </source>
</evidence>
<dbReference type="GO" id="GO:0009360">
    <property type="term" value="C:DNA polymerase III complex"/>
    <property type="evidence" value="ECO:0007669"/>
    <property type="project" value="InterPro"/>
</dbReference>
<feature type="domain" description="DNA polymerase III delta subunit-like C-terminal" evidence="10">
    <location>
        <begin position="215"/>
        <end position="333"/>
    </location>
</feature>
<dbReference type="InterPro" id="IPR048466">
    <property type="entry name" value="DNA_pol3_delta-like_C"/>
</dbReference>
<evidence type="ECO:0000313" key="11">
    <source>
        <dbReference type="EMBL" id="HIQ82091.1"/>
    </source>
</evidence>
<dbReference type="SUPFAM" id="SSF48019">
    <property type="entry name" value="post-AAA+ oligomerization domain-like"/>
    <property type="match status" value="1"/>
</dbReference>
<evidence type="ECO:0000256" key="2">
    <source>
        <dbReference type="ARBA" id="ARBA00017703"/>
    </source>
</evidence>
<keyword evidence="3 11" id="KW-0808">Transferase</keyword>
<comment type="similarity">
    <text evidence="7">Belongs to the DNA polymerase HolA subunit family.</text>
</comment>
<feature type="domain" description="DNA polymerase III delta N-terminal" evidence="9">
    <location>
        <begin position="19"/>
        <end position="136"/>
    </location>
</feature>
<reference evidence="11" key="1">
    <citation type="submission" date="2020-10" db="EMBL/GenBank/DDBJ databases">
        <authorList>
            <person name="Gilroy R."/>
        </authorList>
    </citation>
    <scope>NUCLEOTIDE SEQUENCE</scope>
    <source>
        <strain evidence="11">ChiSjej6B24-2974</strain>
    </source>
</reference>
<comment type="caution">
    <text evidence="11">The sequence shown here is derived from an EMBL/GenBank/DDBJ whole genome shotgun (WGS) entry which is preliminary data.</text>
</comment>
<dbReference type="InterPro" id="IPR008921">
    <property type="entry name" value="DNA_pol3_clamp-load_cplx_C"/>
</dbReference>
<evidence type="ECO:0000259" key="9">
    <source>
        <dbReference type="Pfam" id="PF06144"/>
    </source>
</evidence>
<dbReference type="NCBIfam" id="TIGR01128">
    <property type="entry name" value="holA"/>
    <property type="match status" value="1"/>
</dbReference>
<evidence type="ECO:0000256" key="1">
    <source>
        <dbReference type="ARBA" id="ARBA00012417"/>
    </source>
</evidence>
<organism evidence="11 12">
    <name type="scientific">Candidatus Pullichristensenella stercorigallinarum</name>
    <dbReference type="NCBI Taxonomy" id="2840909"/>
    <lineage>
        <taxon>Bacteria</taxon>
        <taxon>Bacillati</taxon>
        <taxon>Bacillota</taxon>
        <taxon>Clostridia</taxon>
        <taxon>Candidatus Pullichristensenella</taxon>
    </lineage>
</organism>
<dbReference type="Pfam" id="PF21694">
    <property type="entry name" value="DNA_pol3_delta_C"/>
    <property type="match status" value="1"/>
</dbReference>
<dbReference type="Pfam" id="PF06144">
    <property type="entry name" value="DNA_pol3_delta"/>
    <property type="match status" value="1"/>
</dbReference>
<dbReference type="Gene3D" id="1.20.272.10">
    <property type="match status" value="1"/>
</dbReference>
<evidence type="ECO:0000256" key="7">
    <source>
        <dbReference type="ARBA" id="ARBA00034754"/>
    </source>
</evidence>
<dbReference type="AlphaFoldDB" id="A0A9D0ZKU3"/>
<dbReference type="EC" id="2.7.7.7" evidence="1"/>
<dbReference type="Gene3D" id="3.40.50.300">
    <property type="entry name" value="P-loop containing nucleotide triphosphate hydrolases"/>
    <property type="match status" value="1"/>
</dbReference>
<dbReference type="GO" id="GO:0003887">
    <property type="term" value="F:DNA-directed DNA polymerase activity"/>
    <property type="evidence" value="ECO:0007669"/>
    <property type="project" value="UniProtKB-KW"/>
</dbReference>
<dbReference type="PANTHER" id="PTHR34388:SF1">
    <property type="entry name" value="DNA POLYMERASE III SUBUNIT DELTA"/>
    <property type="match status" value="1"/>
</dbReference>
<dbReference type="InterPro" id="IPR027417">
    <property type="entry name" value="P-loop_NTPase"/>
</dbReference>
<dbReference type="Gene3D" id="1.10.8.60">
    <property type="match status" value="1"/>
</dbReference>
<keyword evidence="5" id="KW-0235">DNA replication</keyword>
<dbReference type="GO" id="GO:0006261">
    <property type="term" value="P:DNA-templated DNA replication"/>
    <property type="evidence" value="ECO:0007669"/>
    <property type="project" value="TreeGrafter"/>
</dbReference>
<dbReference type="InterPro" id="IPR010372">
    <property type="entry name" value="DNA_pol3_delta_N"/>
</dbReference>
<protein>
    <recommendedName>
        <fullName evidence="2">DNA polymerase III subunit delta</fullName>
        <ecNumber evidence="1">2.7.7.7</ecNumber>
    </recommendedName>
</protein>
<sequence>MTWKEFYAQIKTGDLQSVYLFSGPEEYLKREALGALAKSLLPPGLEQLNETALEGASALEIIDAAETLPFMCERRMVVVRDWAPLLGGKSRSEEDEAARMLEWLKNPPASCVLVFLMRGEPDGRKKLTTALKKYGAEVRFDPLSDAELCRWANACLKPMGKTISQPAASHLAFTAGRDLTRLRGEIEKLADYIGERSEIAIEDIEEIVSPSLEFSVFEMLDFLFAGDLARAERSLNTLLMGGQTCVGVFAMVVRQLRMLAHLALAQRESGNTAAVEKALKLHPYAAKRAARQARTLDVETLLRLYRQCVDMDCAIKSGRLRDREALQFMMLKIVEMHGKGGTLRGR</sequence>
<evidence type="ECO:0000256" key="4">
    <source>
        <dbReference type="ARBA" id="ARBA00022695"/>
    </source>
</evidence>
<evidence type="ECO:0000256" key="3">
    <source>
        <dbReference type="ARBA" id="ARBA00022679"/>
    </source>
</evidence>
<dbReference type="Proteomes" id="UP000824260">
    <property type="component" value="Unassembled WGS sequence"/>
</dbReference>
<evidence type="ECO:0000313" key="12">
    <source>
        <dbReference type="Proteomes" id="UP000824260"/>
    </source>
</evidence>
<dbReference type="EMBL" id="DVFZ01000033">
    <property type="protein sequence ID" value="HIQ82091.1"/>
    <property type="molecule type" value="Genomic_DNA"/>
</dbReference>
<dbReference type="InterPro" id="IPR005790">
    <property type="entry name" value="DNA_polIII_delta"/>
</dbReference>
<keyword evidence="6" id="KW-0239">DNA-directed DNA polymerase</keyword>
<name>A0A9D0ZKU3_9FIRM</name>